<evidence type="ECO:0000313" key="2">
    <source>
        <dbReference type="Proteomes" id="UP000559864"/>
    </source>
</evidence>
<comment type="caution">
    <text evidence="1">The sequence shown here is derived from an EMBL/GenBank/DDBJ whole genome shotgun (WGS) entry which is preliminary data.</text>
</comment>
<proteinExistence type="predicted"/>
<name>A0A7X0ZEA7_9LIST</name>
<accession>A0A7X0ZEA7</accession>
<gene>
    <name evidence="1" type="ORF">HCB49_12875</name>
</gene>
<dbReference type="AlphaFoldDB" id="A0A7X0ZEA7"/>
<protein>
    <submittedName>
        <fullName evidence="1">Uncharacterized protein</fullName>
    </submittedName>
</protein>
<reference evidence="1 2" key="1">
    <citation type="submission" date="2020-03" db="EMBL/GenBank/DDBJ databases">
        <title>Soil Listeria distribution.</title>
        <authorList>
            <person name="Liao J."/>
            <person name="Wiedmann M."/>
        </authorList>
    </citation>
    <scope>NUCLEOTIDE SEQUENCE [LARGE SCALE GENOMIC DNA]</scope>
    <source>
        <strain evidence="1 2">FSL L7-0123</strain>
    </source>
</reference>
<dbReference type="Proteomes" id="UP000559864">
    <property type="component" value="Unassembled WGS sequence"/>
</dbReference>
<dbReference type="EMBL" id="JAARZC010000005">
    <property type="protein sequence ID" value="MBC2250884.1"/>
    <property type="molecule type" value="Genomic_DNA"/>
</dbReference>
<evidence type="ECO:0000313" key="1">
    <source>
        <dbReference type="EMBL" id="MBC2250884.1"/>
    </source>
</evidence>
<organism evidence="1 2">
    <name type="scientific">Listeria cossartiae subsp. cayugensis</name>
    <dbReference type="NCBI Taxonomy" id="2713505"/>
    <lineage>
        <taxon>Bacteria</taxon>
        <taxon>Bacillati</taxon>
        <taxon>Bacillota</taxon>
        <taxon>Bacilli</taxon>
        <taxon>Bacillales</taxon>
        <taxon>Listeriaceae</taxon>
        <taxon>Listeria</taxon>
        <taxon>Listeria cossartiae</taxon>
    </lineage>
</organism>
<dbReference type="RefSeq" id="WP_070299360.1">
    <property type="nucleotide sequence ID" value="NZ_JAARZC010000005.1"/>
</dbReference>
<sequence>MKLNKNDIRLIVKTVKEVNRDELDDKQRERKNWKLRNVKLLMTNYRLLKRYCNDVTDQIDVIESILEELGRESLILHSINDNKLKTQAMMKHVDNVLNVYEDNCLNGNHEDQRRYKLLYEFHVKEPQLSTNRICEKYNISRASLYRELKRAYETIVILMFGIDSFDDLADYKG</sequence>